<dbReference type="Proteomes" id="UP000663860">
    <property type="component" value="Unassembled WGS sequence"/>
</dbReference>
<name>A0A815TDI2_9BILA</name>
<proteinExistence type="predicted"/>
<dbReference type="AlphaFoldDB" id="A0A815TDI2"/>
<dbReference type="EMBL" id="CAJNOE010003162">
    <property type="protein sequence ID" value="CAF1499589.1"/>
    <property type="molecule type" value="Genomic_DNA"/>
</dbReference>
<sequence length="89" mass="10400">MVFIRIRDKKNDLTVCFNVNLDNIFYSKRLSSLVPSAVSLSYDMENVDDPMSMNVDRGDNFIDEWNSEIIYYPVYAGVRGQTWMISYVI</sequence>
<reference evidence="1" key="1">
    <citation type="submission" date="2021-02" db="EMBL/GenBank/DDBJ databases">
        <authorList>
            <person name="Nowell W R."/>
        </authorList>
    </citation>
    <scope>NUCLEOTIDE SEQUENCE</scope>
</reference>
<protein>
    <submittedName>
        <fullName evidence="1">Uncharacterized protein</fullName>
    </submittedName>
</protein>
<gene>
    <name evidence="1" type="ORF">IZO911_LOCUS44935</name>
</gene>
<evidence type="ECO:0000313" key="2">
    <source>
        <dbReference type="Proteomes" id="UP000663860"/>
    </source>
</evidence>
<organism evidence="1 2">
    <name type="scientific">Adineta steineri</name>
    <dbReference type="NCBI Taxonomy" id="433720"/>
    <lineage>
        <taxon>Eukaryota</taxon>
        <taxon>Metazoa</taxon>
        <taxon>Spiralia</taxon>
        <taxon>Gnathifera</taxon>
        <taxon>Rotifera</taxon>
        <taxon>Eurotatoria</taxon>
        <taxon>Bdelloidea</taxon>
        <taxon>Adinetida</taxon>
        <taxon>Adinetidae</taxon>
        <taxon>Adineta</taxon>
    </lineage>
</organism>
<accession>A0A815TDI2</accession>
<evidence type="ECO:0000313" key="1">
    <source>
        <dbReference type="EMBL" id="CAF1499589.1"/>
    </source>
</evidence>
<comment type="caution">
    <text evidence="1">The sequence shown here is derived from an EMBL/GenBank/DDBJ whole genome shotgun (WGS) entry which is preliminary data.</text>
</comment>